<dbReference type="PANTHER" id="PTHR34218:SF4">
    <property type="entry name" value="ACYL-HOMOSERINE LACTONE ACYLASE QUIP"/>
    <property type="match status" value="1"/>
</dbReference>
<dbReference type="InterPro" id="IPR029055">
    <property type="entry name" value="Ntn_hydrolases_N"/>
</dbReference>
<dbReference type="SUPFAM" id="SSF56235">
    <property type="entry name" value="N-terminal nucleophile aminohydrolases (Ntn hydrolases)"/>
    <property type="match status" value="1"/>
</dbReference>
<reference evidence="2" key="1">
    <citation type="submission" date="2023-02" db="EMBL/GenBank/DDBJ databases">
        <title>Georgenia sp.10Sc9-8, isolated from a soil sample collected from the Taklamakan desert.</title>
        <authorList>
            <person name="Liu S."/>
        </authorList>
    </citation>
    <scope>NUCLEOTIDE SEQUENCE</scope>
    <source>
        <strain evidence="2">10Sc9-8</strain>
    </source>
</reference>
<sequence length="169" mass="18795">MTPLLRRAALVLSALLVVVLVAGSALTVLLIRRPLPDHGGVAEIDGLDAEVQVLRDERGVPQIFAGSDDDLFRAQGYVHAQDRFFEMDYRRHVASGRLSELVGVNQAAQEADAVIRTFGWRQVAEQEWQMLDPATRSYFEAYAEGVNAYLRDREASELSVEYTVLGTMT</sequence>
<comment type="similarity">
    <text evidence="1">Belongs to the peptidase S45 family.</text>
</comment>
<proteinExistence type="inferred from homology"/>
<comment type="caution">
    <text evidence="2">The sequence shown here is derived from an EMBL/GenBank/DDBJ whole genome shotgun (WGS) entry which is preliminary data.</text>
</comment>
<name>A0ABT5TTD8_9MICO</name>
<dbReference type="Proteomes" id="UP001165561">
    <property type="component" value="Unassembled WGS sequence"/>
</dbReference>
<feature type="non-terminal residue" evidence="2">
    <location>
        <position position="169"/>
    </location>
</feature>
<dbReference type="InterPro" id="IPR002692">
    <property type="entry name" value="S45"/>
</dbReference>
<dbReference type="EMBL" id="JARACI010000424">
    <property type="protein sequence ID" value="MDD9205327.1"/>
    <property type="molecule type" value="Genomic_DNA"/>
</dbReference>
<gene>
    <name evidence="2" type="ORF">PU560_02455</name>
</gene>
<organism evidence="2 3">
    <name type="scientific">Georgenia halotolerans</name>
    <dbReference type="NCBI Taxonomy" id="3028317"/>
    <lineage>
        <taxon>Bacteria</taxon>
        <taxon>Bacillati</taxon>
        <taxon>Actinomycetota</taxon>
        <taxon>Actinomycetes</taxon>
        <taxon>Micrococcales</taxon>
        <taxon>Bogoriellaceae</taxon>
        <taxon>Georgenia</taxon>
    </lineage>
</organism>
<keyword evidence="3" id="KW-1185">Reference proteome</keyword>
<dbReference type="PANTHER" id="PTHR34218">
    <property type="entry name" value="PEPTIDASE S45 PENICILLIN AMIDASE"/>
    <property type="match status" value="1"/>
</dbReference>
<evidence type="ECO:0000313" key="3">
    <source>
        <dbReference type="Proteomes" id="UP001165561"/>
    </source>
</evidence>
<evidence type="ECO:0000256" key="1">
    <source>
        <dbReference type="ARBA" id="ARBA00006586"/>
    </source>
</evidence>
<protein>
    <submittedName>
        <fullName evidence="2">Penicillin acylase family protein</fullName>
    </submittedName>
</protein>
<dbReference type="InterPro" id="IPR023343">
    <property type="entry name" value="Penicillin_amidase_dom1"/>
</dbReference>
<dbReference type="Pfam" id="PF01804">
    <property type="entry name" value="Penicil_amidase"/>
    <property type="match status" value="1"/>
</dbReference>
<evidence type="ECO:0000313" key="2">
    <source>
        <dbReference type="EMBL" id="MDD9205327.1"/>
    </source>
</evidence>
<accession>A0ABT5TTD8</accession>
<dbReference type="Gene3D" id="1.10.439.10">
    <property type="entry name" value="Penicillin Amidohydrolase, domain 1"/>
    <property type="match status" value="1"/>
</dbReference>